<dbReference type="Proteomes" id="UP000294830">
    <property type="component" value="Unassembled WGS sequence"/>
</dbReference>
<proteinExistence type="predicted"/>
<gene>
    <name evidence="2" type="ORF">CLV25_12214</name>
</gene>
<evidence type="ECO:0000313" key="3">
    <source>
        <dbReference type="Proteomes" id="UP000294830"/>
    </source>
</evidence>
<comment type="caution">
    <text evidence="2">The sequence shown here is derived from an EMBL/GenBank/DDBJ whole genome shotgun (WGS) entry which is preliminary data.</text>
</comment>
<organism evidence="2 3">
    <name type="scientific">Acetobacteroides hydrogenigenes</name>
    <dbReference type="NCBI Taxonomy" id="979970"/>
    <lineage>
        <taxon>Bacteria</taxon>
        <taxon>Pseudomonadati</taxon>
        <taxon>Bacteroidota</taxon>
        <taxon>Bacteroidia</taxon>
        <taxon>Bacteroidales</taxon>
        <taxon>Rikenellaceae</taxon>
        <taxon>Acetobacteroides</taxon>
    </lineage>
</organism>
<dbReference type="EMBL" id="SLWB01000022">
    <property type="protein sequence ID" value="TCN61705.1"/>
    <property type="molecule type" value="Genomic_DNA"/>
</dbReference>
<sequence>MIRYVRLTIAATFLLLAACNNNASKTEEPKGNVHVPQIAGNSYFGVLPCASCPGIETTLFFNSDSTVVKETLYQDNDIFPEIEKGKYSVKGNIVSLAFPTTESNQKYLVKDNGQLAMLGENNQEVEGDLKEYYKLSKVETLSPQDANGEYVNGQEGKGYFDKLVVKQVKEDIYSVSISSGKAAKGCLFNGRGALKGNRITVNLSELNKDMKSKMTITFRDKKASVYTDTPDNVYDLSYFCGGGGSLIGSYTKK</sequence>
<feature type="signal peptide" evidence="1">
    <location>
        <begin position="1"/>
        <end position="23"/>
    </location>
</feature>
<keyword evidence="3" id="KW-1185">Reference proteome</keyword>
<dbReference type="RefSeq" id="WP_131840547.1">
    <property type="nucleotide sequence ID" value="NZ_SLWB01000022.1"/>
</dbReference>
<dbReference type="InterPro" id="IPR007298">
    <property type="entry name" value="Cu-R_lipoprotein_NlpE"/>
</dbReference>
<dbReference type="AlphaFoldDB" id="A0A4R2E396"/>
<keyword evidence="1" id="KW-0732">Signal</keyword>
<dbReference type="PROSITE" id="PS51257">
    <property type="entry name" value="PROKAR_LIPOPROTEIN"/>
    <property type="match status" value="1"/>
</dbReference>
<reference evidence="2 3" key="1">
    <citation type="submission" date="2019-03" db="EMBL/GenBank/DDBJ databases">
        <title>Genomic Encyclopedia of Archaeal and Bacterial Type Strains, Phase II (KMG-II): from individual species to whole genera.</title>
        <authorList>
            <person name="Goeker M."/>
        </authorList>
    </citation>
    <scope>NUCLEOTIDE SEQUENCE [LARGE SCALE GENOMIC DNA]</scope>
    <source>
        <strain evidence="2 3">RL-C</strain>
    </source>
</reference>
<evidence type="ECO:0000256" key="1">
    <source>
        <dbReference type="SAM" id="SignalP"/>
    </source>
</evidence>
<name>A0A4R2E396_9BACT</name>
<dbReference type="Gene3D" id="2.40.128.640">
    <property type="match status" value="1"/>
</dbReference>
<accession>A0A4R2E396</accession>
<protein>
    <submittedName>
        <fullName evidence="2">NlpE-like protein</fullName>
    </submittedName>
</protein>
<dbReference type="OrthoDB" id="5348860at2"/>
<feature type="chain" id="PRO_5020187759" evidence="1">
    <location>
        <begin position="24"/>
        <end position="253"/>
    </location>
</feature>
<dbReference type="Pfam" id="PF04170">
    <property type="entry name" value="NlpE"/>
    <property type="match status" value="1"/>
</dbReference>
<evidence type="ECO:0000313" key="2">
    <source>
        <dbReference type="EMBL" id="TCN61705.1"/>
    </source>
</evidence>